<evidence type="ECO:0000313" key="6">
    <source>
        <dbReference type="EMBL" id="QOD61527.1"/>
    </source>
</evidence>
<dbReference type="Gene3D" id="3.40.640.10">
    <property type="entry name" value="Type I PLP-dependent aspartate aminotransferase-like (Major domain)"/>
    <property type="match status" value="1"/>
</dbReference>
<dbReference type="EMBL" id="CP061813">
    <property type="protein sequence ID" value="QOD61527.1"/>
    <property type="molecule type" value="Genomic_DNA"/>
</dbReference>
<evidence type="ECO:0000256" key="2">
    <source>
        <dbReference type="ARBA" id="ARBA00037999"/>
    </source>
</evidence>
<proteinExistence type="inferred from homology"/>
<dbReference type="InterPro" id="IPR015422">
    <property type="entry name" value="PyrdxlP-dep_Trfase_small"/>
</dbReference>
<dbReference type="PIRSF" id="PIRSF000390">
    <property type="entry name" value="PLP_StrS"/>
    <property type="match status" value="1"/>
</dbReference>
<dbReference type="AlphaFoldDB" id="A0A7L8AHR4"/>
<evidence type="ECO:0000256" key="3">
    <source>
        <dbReference type="PIRSR" id="PIRSR000390-1"/>
    </source>
</evidence>
<evidence type="ECO:0000256" key="5">
    <source>
        <dbReference type="RuleBase" id="RU004508"/>
    </source>
</evidence>
<dbReference type="PANTHER" id="PTHR30244:SF36">
    <property type="entry name" value="3-OXO-GLUCOSE-6-PHOSPHATE:GLUTAMATE AMINOTRANSFERASE"/>
    <property type="match status" value="1"/>
</dbReference>
<gene>
    <name evidence="6" type="ORF">H9I45_03490</name>
</gene>
<dbReference type="SUPFAM" id="SSF53383">
    <property type="entry name" value="PLP-dependent transferases"/>
    <property type="match status" value="1"/>
</dbReference>
<dbReference type="OrthoDB" id="9804264at2"/>
<dbReference type="InterPro" id="IPR000653">
    <property type="entry name" value="DegT/StrS_aminotransferase"/>
</dbReference>
<dbReference type="GO" id="GO:0000271">
    <property type="term" value="P:polysaccharide biosynthetic process"/>
    <property type="evidence" value="ECO:0007669"/>
    <property type="project" value="TreeGrafter"/>
</dbReference>
<dbReference type="Gene3D" id="3.90.1150.10">
    <property type="entry name" value="Aspartate Aminotransferase, domain 1"/>
    <property type="match status" value="1"/>
</dbReference>
<evidence type="ECO:0000313" key="7">
    <source>
        <dbReference type="Proteomes" id="UP000516764"/>
    </source>
</evidence>
<dbReference type="Pfam" id="PF01041">
    <property type="entry name" value="DegT_DnrJ_EryC1"/>
    <property type="match status" value="1"/>
</dbReference>
<keyword evidence="1 4" id="KW-0663">Pyridoxal phosphate</keyword>
<dbReference type="KEGG" id="phal:H9I45_03490"/>
<organism evidence="6 7">
    <name type="scientific">Polaribacter haliotis</name>
    <dbReference type="NCBI Taxonomy" id="1888915"/>
    <lineage>
        <taxon>Bacteria</taxon>
        <taxon>Pseudomonadati</taxon>
        <taxon>Bacteroidota</taxon>
        <taxon>Flavobacteriia</taxon>
        <taxon>Flavobacteriales</taxon>
        <taxon>Flavobacteriaceae</taxon>
    </lineage>
</organism>
<dbReference type="PANTHER" id="PTHR30244">
    <property type="entry name" value="TRANSAMINASE"/>
    <property type="match status" value="1"/>
</dbReference>
<keyword evidence="7" id="KW-1185">Reference proteome</keyword>
<keyword evidence="6" id="KW-0032">Aminotransferase</keyword>
<dbReference type="GO" id="GO:0030170">
    <property type="term" value="F:pyridoxal phosphate binding"/>
    <property type="evidence" value="ECO:0007669"/>
    <property type="project" value="TreeGrafter"/>
</dbReference>
<accession>A0A7L8AHR4</accession>
<feature type="modified residue" description="N6-(pyridoxal phosphate)lysine" evidence="4">
    <location>
        <position position="189"/>
    </location>
</feature>
<evidence type="ECO:0000256" key="4">
    <source>
        <dbReference type="PIRSR" id="PIRSR000390-2"/>
    </source>
</evidence>
<dbReference type="RefSeq" id="WP_088353324.1">
    <property type="nucleotide sequence ID" value="NZ_CP061813.1"/>
</dbReference>
<dbReference type="InterPro" id="IPR015424">
    <property type="entry name" value="PyrdxlP-dep_Trfase"/>
</dbReference>
<dbReference type="InterPro" id="IPR015421">
    <property type="entry name" value="PyrdxlP-dep_Trfase_major"/>
</dbReference>
<name>A0A7L8AHR4_9FLAO</name>
<evidence type="ECO:0000256" key="1">
    <source>
        <dbReference type="ARBA" id="ARBA00022898"/>
    </source>
</evidence>
<sequence>MIPFLDLKRLNEKYKPEIELAIKRVLDSGWYILGNELKLFEKEFAKFSGVEYCIGVGNGLDALILILRAYKELGLLEDGDEILVPANTYIATILAITENRLKPVFVEPTLDSYNIDVVKIKEKITNITKAILPVHLYGQVCDMDSIIEVAKKYNLLVIEDAAQSHGASYKGKKAGNLGDAAGFSFYPGKNLGALGDAGAITTNNQELAKCITYLRNYGSTEKYIHKYKSFNSRLDEMQAAVLRVKLKYINQEIKKRQKLAKLYLEKIDNNKLILPKFNKIENHVFHLFVIRTKQRDKLQKYLLDKNIQTLIHYPIPPHKQLAYKEFSHLQLPITEKIHNEVLSLPISAVQTQKEIEEIIKILNDYA</sequence>
<feature type="active site" description="Proton acceptor" evidence="3">
    <location>
        <position position="189"/>
    </location>
</feature>
<reference evidence="6 7" key="1">
    <citation type="journal article" date="2016" name="Int. J. Syst. Evol. Microbiol.">
        <title>Polaribacter haliotis sp. nov., isolated from the gut of abalone Haliotis discus hannai.</title>
        <authorList>
            <person name="Kim Y.O."/>
            <person name="Park I.S."/>
            <person name="Park S."/>
            <person name="Nam B.H."/>
            <person name="Park J.M."/>
            <person name="Kim D.G."/>
            <person name="Yoon J.H."/>
        </authorList>
    </citation>
    <scope>NUCLEOTIDE SEQUENCE [LARGE SCALE GENOMIC DNA]</scope>
    <source>
        <strain evidence="6 7">KCTC 52418</strain>
    </source>
</reference>
<dbReference type="Proteomes" id="UP000516764">
    <property type="component" value="Chromosome"/>
</dbReference>
<keyword evidence="6" id="KW-0808">Transferase</keyword>
<protein>
    <submittedName>
        <fullName evidence="6">DegT/DnrJ/EryC1/StrS family aminotransferase</fullName>
    </submittedName>
</protein>
<comment type="similarity">
    <text evidence="2 5">Belongs to the DegT/DnrJ/EryC1 family.</text>
</comment>
<dbReference type="GO" id="GO:0008483">
    <property type="term" value="F:transaminase activity"/>
    <property type="evidence" value="ECO:0007669"/>
    <property type="project" value="UniProtKB-KW"/>
</dbReference>
<dbReference type="CDD" id="cd00616">
    <property type="entry name" value="AHBA_syn"/>
    <property type="match status" value="1"/>
</dbReference>